<dbReference type="InterPro" id="IPR003848">
    <property type="entry name" value="DUF218"/>
</dbReference>
<reference evidence="2 3" key="1">
    <citation type="submission" date="2022-06" db="EMBL/GenBank/DDBJ databases">
        <title>Isolation of gut microbiota from human fecal samples.</title>
        <authorList>
            <person name="Pamer E.G."/>
            <person name="Barat B."/>
            <person name="Waligurski E."/>
            <person name="Medina S."/>
            <person name="Paddock L."/>
            <person name="Mostad J."/>
        </authorList>
    </citation>
    <scope>NUCLEOTIDE SEQUENCE [LARGE SCALE GENOMIC DNA]</scope>
    <source>
        <strain evidence="2 3">DFI.7.95</strain>
    </source>
</reference>
<accession>A0ABT1SAI0</accession>
<evidence type="ECO:0000313" key="3">
    <source>
        <dbReference type="Proteomes" id="UP001524478"/>
    </source>
</evidence>
<protein>
    <submittedName>
        <fullName evidence="2">YdcF family protein</fullName>
    </submittedName>
</protein>
<gene>
    <name evidence="2" type="ORF">NE686_10290</name>
</gene>
<name>A0ABT1SAI0_9FIRM</name>
<evidence type="ECO:0000313" key="2">
    <source>
        <dbReference type="EMBL" id="MCQ4923476.1"/>
    </source>
</evidence>
<organism evidence="2 3">
    <name type="scientific">Tissierella carlieri</name>
    <dbReference type="NCBI Taxonomy" id="689904"/>
    <lineage>
        <taxon>Bacteria</taxon>
        <taxon>Bacillati</taxon>
        <taxon>Bacillota</taxon>
        <taxon>Tissierellia</taxon>
        <taxon>Tissierellales</taxon>
        <taxon>Tissierellaceae</taxon>
        <taxon>Tissierella</taxon>
    </lineage>
</organism>
<dbReference type="RefSeq" id="WP_216561925.1">
    <property type="nucleotide sequence ID" value="NZ_JAHLOH010000049.1"/>
</dbReference>
<dbReference type="InterPro" id="IPR051599">
    <property type="entry name" value="Cell_Envelope_Assoc"/>
</dbReference>
<evidence type="ECO:0000259" key="1">
    <source>
        <dbReference type="Pfam" id="PF02698"/>
    </source>
</evidence>
<proteinExistence type="predicted"/>
<comment type="caution">
    <text evidence="2">The sequence shown here is derived from an EMBL/GenBank/DDBJ whole genome shotgun (WGS) entry which is preliminary data.</text>
</comment>
<dbReference type="EMBL" id="JANGAC010000007">
    <property type="protein sequence ID" value="MCQ4923476.1"/>
    <property type="molecule type" value="Genomic_DNA"/>
</dbReference>
<dbReference type="Pfam" id="PF02698">
    <property type="entry name" value="DUF218"/>
    <property type="match status" value="1"/>
</dbReference>
<dbReference type="Proteomes" id="UP001524478">
    <property type="component" value="Unassembled WGS sequence"/>
</dbReference>
<dbReference type="PANTHER" id="PTHR30336">
    <property type="entry name" value="INNER MEMBRANE PROTEIN, PROBABLE PERMEASE"/>
    <property type="match status" value="1"/>
</dbReference>
<sequence length="195" mass="22258">MKKIMLKIMVVFITIVLISFLVLESLIIIEGKRISTEKVDYVIVLGARLYGDIPSPALLERLKIAKVYLLENKEVKVVVSGGQGLNEDIAEAHAMEKYLVDNGIEKSRIIIEDKSTSTFENLRLSLDKIREVDDKENIKILIASNKYHIFRSKLLAKRLGLIPYGLPAKTPPIIIFKSYIREYFAVIKSFFLDKM</sequence>
<keyword evidence="3" id="KW-1185">Reference proteome</keyword>
<feature type="domain" description="DUF218" evidence="1">
    <location>
        <begin position="40"/>
        <end position="183"/>
    </location>
</feature>
<dbReference type="CDD" id="cd06259">
    <property type="entry name" value="YdcF-like"/>
    <property type="match status" value="1"/>
</dbReference>
<dbReference type="PANTHER" id="PTHR30336:SF4">
    <property type="entry name" value="ENVELOPE BIOGENESIS FACTOR ELYC"/>
    <property type="match status" value="1"/>
</dbReference>